<reference evidence="2 3" key="1">
    <citation type="submission" date="2020-02" db="EMBL/GenBank/DDBJ databases">
        <authorList>
            <person name="Kociolek L.K."/>
            <person name="Ozer E.A."/>
        </authorList>
    </citation>
    <scope>NUCLEOTIDE SEQUENCE [LARGE SCALE GENOMIC DNA]</scope>
    <source>
        <strain evidence="2 3">ATCC 14501</strain>
    </source>
</reference>
<gene>
    <name evidence="2" type="ORF">G4D54_12750</name>
</gene>
<protein>
    <submittedName>
        <fullName evidence="2">Uncharacterized protein</fullName>
    </submittedName>
</protein>
<name>A0AAP9SF00_CLOIN</name>
<accession>A0AAP9SF00</accession>
<keyword evidence="1" id="KW-1133">Transmembrane helix</keyword>
<dbReference type="RefSeq" id="WP_133303503.1">
    <property type="nucleotide sequence ID" value="NZ_AP025565.1"/>
</dbReference>
<dbReference type="EMBL" id="CP048838">
    <property type="protein sequence ID" value="QJA03255.1"/>
    <property type="molecule type" value="Genomic_DNA"/>
</dbReference>
<evidence type="ECO:0000313" key="3">
    <source>
        <dbReference type="Proteomes" id="UP000503330"/>
    </source>
</evidence>
<dbReference type="Proteomes" id="UP000503330">
    <property type="component" value="Chromosome"/>
</dbReference>
<evidence type="ECO:0000313" key="2">
    <source>
        <dbReference type="EMBL" id="QJA03255.1"/>
    </source>
</evidence>
<keyword evidence="1" id="KW-0472">Membrane</keyword>
<evidence type="ECO:0000256" key="1">
    <source>
        <dbReference type="SAM" id="Phobius"/>
    </source>
</evidence>
<feature type="transmembrane region" description="Helical" evidence="1">
    <location>
        <begin position="40"/>
        <end position="59"/>
    </location>
</feature>
<dbReference type="GeneID" id="61926421"/>
<sequence length="69" mass="8050">MSEEAEAVFHTYMATCHVACRQICRLCFMQRELITRQLTGLYRIRFIFLLSVWITWALLPPALPSAAME</sequence>
<organism evidence="2 3">
    <name type="scientific">Clostridium innocuum</name>
    <dbReference type="NCBI Taxonomy" id="1522"/>
    <lineage>
        <taxon>Bacteria</taxon>
        <taxon>Bacillati</taxon>
        <taxon>Bacillota</taxon>
        <taxon>Clostridia</taxon>
        <taxon>Eubacteriales</taxon>
        <taxon>Clostridiaceae</taxon>
        <taxon>Clostridium</taxon>
    </lineage>
</organism>
<keyword evidence="1" id="KW-0812">Transmembrane</keyword>
<dbReference type="AlphaFoldDB" id="A0AAP9SF00"/>
<proteinExistence type="predicted"/>